<evidence type="ECO:0000256" key="1">
    <source>
        <dbReference type="SAM" id="SignalP"/>
    </source>
</evidence>
<reference evidence="2 3" key="1">
    <citation type="journal article" date="2016" name="Nat. Commun.">
        <title>Thousands of microbial genomes shed light on interconnected biogeochemical processes in an aquifer system.</title>
        <authorList>
            <person name="Anantharaman K."/>
            <person name="Brown C.T."/>
            <person name="Hug L.A."/>
            <person name="Sharon I."/>
            <person name="Castelle C.J."/>
            <person name="Probst A.J."/>
            <person name="Thomas B.C."/>
            <person name="Singh A."/>
            <person name="Wilkins M.J."/>
            <person name="Karaoz U."/>
            <person name="Brodie E.L."/>
            <person name="Williams K.H."/>
            <person name="Hubbard S.S."/>
            <person name="Banfield J.F."/>
        </authorList>
    </citation>
    <scope>NUCLEOTIDE SEQUENCE [LARGE SCALE GENOMIC DNA]</scope>
</reference>
<feature type="signal peptide" evidence="1">
    <location>
        <begin position="1"/>
        <end position="21"/>
    </location>
</feature>
<dbReference type="InterPro" id="IPR005534">
    <property type="entry name" value="Curli_assmbl/transp-comp_CsgG"/>
</dbReference>
<dbReference type="GO" id="GO:0030288">
    <property type="term" value="C:outer membrane-bounded periplasmic space"/>
    <property type="evidence" value="ECO:0007669"/>
    <property type="project" value="InterPro"/>
</dbReference>
<evidence type="ECO:0000313" key="3">
    <source>
        <dbReference type="Proteomes" id="UP000177987"/>
    </source>
</evidence>
<dbReference type="Proteomes" id="UP000177987">
    <property type="component" value="Unassembled WGS sequence"/>
</dbReference>
<protein>
    <recommendedName>
        <fullName evidence="4">Curli production assembly/transport component CsgG</fullName>
    </recommendedName>
</protein>
<comment type="caution">
    <text evidence="2">The sequence shown here is derived from an EMBL/GenBank/DDBJ whole genome shotgun (WGS) entry which is preliminary data.</text>
</comment>
<feature type="chain" id="PRO_5009584460" description="Curli production assembly/transport component CsgG" evidence="1">
    <location>
        <begin position="22"/>
        <end position="279"/>
    </location>
</feature>
<accession>A0A1G2SHE0</accession>
<proteinExistence type="predicted"/>
<dbReference type="Pfam" id="PF03783">
    <property type="entry name" value="CsgG"/>
    <property type="match status" value="1"/>
</dbReference>
<evidence type="ECO:0000313" key="2">
    <source>
        <dbReference type="EMBL" id="OHA83821.1"/>
    </source>
</evidence>
<dbReference type="EMBL" id="MHUW01000013">
    <property type="protein sequence ID" value="OHA83821.1"/>
    <property type="molecule type" value="Genomic_DNA"/>
</dbReference>
<dbReference type="AlphaFoldDB" id="A0A1G2SHE0"/>
<organism evidence="2 3">
    <name type="scientific">Candidatus Yonathbacteria bacterium RIFCSPLOWO2_01_FULL_47_33b</name>
    <dbReference type="NCBI Taxonomy" id="1802727"/>
    <lineage>
        <taxon>Bacteria</taxon>
        <taxon>Candidatus Yonathiibacteriota</taxon>
    </lineage>
</organism>
<evidence type="ECO:0008006" key="4">
    <source>
        <dbReference type="Google" id="ProtNLM"/>
    </source>
</evidence>
<sequence>MKYVKNLVIFLTAAMTMFLSGCEGGMSNIKIGGGDAGPISGSAASTGDGNKTASKGSNELKRCDRNYGRIAIEESQVDPQMMMMISRSGISSFNPKPLAQHAILQSGCFTVVDRGAGFAMGEHERKIAGETGASTARRTSIARWALRIEIPQPTTQTGAGVAGLASFIPGLGGFAGGIAAVAGSIQFSEAQVLLTVVDLRTSEVVASVTGTGKSTDFGVGGALLSGISAGGGYSSKSPEVKVIAAGFVDAINQLVPLMGTVEGATAAPQSEAKKVVKKK</sequence>
<gene>
    <name evidence="2" type="ORF">A2937_01985</name>
</gene>
<dbReference type="PROSITE" id="PS51257">
    <property type="entry name" value="PROKAR_LIPOPROTEIN"/>
    <property type="match status" value="1"/>
</dbReference>
<keyword evidence="1" id="KW-0732">Signal</keyword>
<name>A0A1G2SHE0_9BACT</name>